<evidence type="ECO:0000313" key="3">
    <source>
        <dbReference type="EMBL" id="KAI1855031.1"/>
    </source>
</evidence>
<evidence type="ECO:0000313" key="4">
    <source>
        <dbReference type="Proteomes" id="UP000829685"/>
    </source>
</evidence>
<keyword evidence="4" id="KW-1185">Reference proteome</keyword>
<dbReference type="InterPro" id="IPR042517">
    <property type="entry name" value="Glyco_hydro_64_N_2"/>
</dbReference>
<name>A0A9P9WAN3_9PEZI</name>
<protein>
    <recommendedName>
        <fullName evidence="2">GH64 domain-containing protein</fullName>
    </recommendedName>
</protein>
<dbReference type="InterPro" id="IPR037176">
    <property type="entry name" value="Osmotin/thaumatin-like_sf"/>
</dbReference>
<dbReference type="Pfam" id="PF16483">
    <property type="entry name" value="Glyco_hydro_64"/>
    <property type="match status" value="1"/>
</dbReference>
<reference evidence="3" key="1">
    <citation type="submission" date="2021-03" db="EMBL/GenBank/DDBJ databases">
        <title>Revisited historic fungal species revealed as producer of novel bioactive compounds through whole genome sequencing and comparative genomics.</title>
        <authorList>
            <person name="Vignolle G.A."/>
            <person name="Hochenegger N."/>
            <person name="Mach R.L."/>
            <person name="Mach-Aigner A.R."/>
            <person name="Javad Rahimi M."/>
            <person name="Salim K.A."/>
            <person name="Chan C.M."/>
            <person name="Lim L.B.L."/>
            <person name="Cai F."/>
            <person name="Druzhinina I.S."/>
            <person name="U'Ren J.M."/>
            <person name="Derntl C."/>
        </authorList>
    </citation>
    <scope>NUCLEOTIDE SEQUENCE</scope>
    <source>
        <strain evidence="3">TUCIM 5799</strain>
    </source>
</reference>
<feature type="signal peptide" evidence="1">
    <location>
        <begin position="1"/>
        <end position="22"/>
    </location>
</feature>
<keyword evidence="1" id="KW-0732">Signal</keyword>
<dbReference type="EMBL" id="JAFIMR010000052">
    <property type="protein sequence ID" value="KAI1855031.1"/>
    <property type="molecule type" value="Genomic_DNA"/>
</dbReference>
<dbReference type="InterPro" id="IPR037398">
    <property type="entry name" value="Glyco_hydro_64_fam"/>
</dbReference>
<comment type="caution">
    <text evidence="3">The sequence shown here is derived from an EMBL/GenBank/DDBJ whole genome shotgun (WGS) entry which is preliminary data.</text>
</comment>
<proteinExistence type="predicted"/>
<gene>
    <name evidence="3" type="ORF">JX265_012386</name>
</gene>
<organism evidence="3 4">
    <name type="scientific">Neoarthrinium moseri</name>
    <dbReference type="NCBI Taxonomy" id="1658444"/>
    <lineage>
        <taxon>Eukaryota</taxon>
        <taxon>Fungi</taxon>
        <taxon>Dikarya</taxon>
        <taxon>Ascomycota</taxon>
        <taxon>Pezizomycotina</taxon>
        <taxon>Sordariomycetes</taxon>
        <taxon>Xylariomycetidae</taxon>
        <taxon>Amphisphaeriales</taxon>
        <taxon>Apiosporaceae</taxon>
        <taxon>Neoarthrinium</taxon>
    </lineage>
</organism>
<dbReference type="PANTHER" id="PTHR38165:SF1">
    <property type="entry name" value="GLUCANASE B"/>
    <property type="match status" value="1"/>
</dbReference>
<feature type="chain" id="PRO_5040236051" description="GH64 domain-containing protein" evidence="1">
    <location>
        <begin position="23"/>
        <end position="443"/>
    </location>
</feature>
<dbReference type="InterPro" id="IPR032477">
    <property type="entry name" value="Glyco_hydro_64"/>
</dbReference>
<sequence length="443" mass="48565">MNISTRLLLAIIAAAFTPFAHSSVASEPRRAGMHQYDIMGSGFQIKARGNAHLEIQINNTHGADLNAYVSGIDPGTGKAVLLRSDTWQWHVLDPGDSQYTDIPQQIKPDIKLAINVPNQKQISFTLPGFLESGRIWLAEGELMFNTTTKGLLVEPTVANPSLPEYNIKWGFLELSNLENEGIHVNLSFVDWVSLTIGMALTSTNSTGAPDTQNVKGITPESLNDICSEMEAQSRTDSHAEWGRMCVRSQDNTILRVVSPNFYAHLDAGKNSMNDYYSSYVQKVWTKYKDVDLRINTQGAEDGEDLPVAGNGAQSICRVNEDFLKCNGTGDPQFAKPSTTDIWGCTGPFGNETSLVQKRLAARLCAAFARSTLLLEGGEVQPYGDESKYYSENVTNHYSRILHQHLIDGKGYSFPYDDVNPVGQNAAGLLTAAEPKLLQVTVSA</sequence>
<dbReference type="PROSITE" id="PS52006">
    <property type="entry name" value="GH64"/>
    <property type="match status" value="1"/>
</dbReference>
<dbReference type="Gene3D" id="2.60.110.10">
    <property type="entry name" value="Thaumatin"/>
    <property type="match status" value="1"/>
</dbReference>
<evidence type="ECO:0000259" key="2">
    <source>
        <dbReference type="PROSITE" id="PS52006"/>
    </source>
</evidence>
<accession>A0A9P9WAN3</accession>
<feature type="domain" description="GH64" evidence="2">
    <location>
        <begin position="50"/>
        <end position="443"/>
    </location>
</feature>
<dbReference type="PANTHER" id="PTHR38165">
    <property type="match status" value="1"/>
</dbReference>
<evidence type="ECO:0000256" key="1">
    <source>
        <dbReference type="SAM" id="SignalP"/>
    </source>
</evidence>
<dbReference type="AlphaFoldDB" id="A0A9P9WAN3"/>
<dbReference type="Gene3D" id="3.30.920.50">
    <property type="entry name" value="Beta-1,3-glucanase, C-terminal domain"/>
    <property type="match status" value="1"/>
</dbReference>
<dbReference type="OrthoDB" id="10058186at2759"/>
<dbReference type="Proteomes" id="UP000829685">
    <property type="component" value="Unassembled WGS sequence"/>
</dbReference>